<dbReference type="RefSeq" id="WP_006301674.1">
    <property type="nucleotide sequence ID" value="NZ_CM001022.1"/>
</dbReference>
<evidence type="ECO:0000313" key="2">
    <source>
        <dbReference type="EMBL" id="EFQ24436.1"/>
    </source>
</evidence>
<dbReference type="HOGENOM" id="CLU_1387638_0_0_0"/>
<proteinExistence type="predicted"/>
<keyword evidence="3" id="KW-1185">Reference proteome</keyword>
<dbReference type="Gene3D" id="3.60.21.10">
    <property type="match status" value="1"/>
</dbReference>
<feature type="domain" description="Calcineurin-like phosphoesterase" evidence="1">
    <location>
        <begin position="44"/>
        <end position="138"/>
    </location>
</feature>
<dbReference type="AlphaFoldDB" id="E3CXJ2"/>
<reference evidence="2 3" key="1">
    <citation type="journal article" date="2010" name="Stand. Genomic Sci.">
        <title>Non-contiguous finished genome sequence of Aminomonas paucivorans type strain (GLU-3).</title>
        <authorList>
            <person name="Pitluck S."/>
            <person name="Yasawong M."/>
            <person name="Held B."/>
            <person name="Lapidus A."/>
            <person name="Nolan M."/>
            <person name="Copeland A."/>
            <person name="Lucas S."/>
            <person name="Del Rio T.G."/>
            <person name="Tice H."/>
            <person name="Cheng J.F."/>
            <person name="Chertkov O."/>
            <person name="Goodwin L."/>
            <person name="Tapia R."/>
            <person name="Han C."/>
            <person name="Liolios K."/>
            <person name="Ivanova N."/>
            <person name="Mavromatis K."/>
            <person name="Ovchinnikova G."/>
            <person name="Pati A."/>
            <person name="Chen A."/>
            <person name="Palaniappan K."/>
            <person name="Land M."/>
            <person name="Hauser L."/>
            <person name="Chang Y.J."/>
            <person name="Jeffries C.D."/>
            <person name="Pukall R."/>
            <person name="Spring S."/>
            <person name="Rohde M."/>
            <person name="Sikorski J."/>
            <person name="Goker M."/>
            <person name="Woyke T."/>
            <person name="Bristow J."/>
            <person name="Eisen J.A."/>
            <person name="Markowitz V."/>
            <person name="Hugenholtz P."/>
            <person name="Kyrpides N.C."/>
            <person name="Klenk H.P."/>
        </authorList>
    </citation>
    <scope>NUCLEOTIDE SEQUENCE [LARGE SCALE GENOMIC DNA]</scope>
    <source>
        <strain evidence="2 3">DSM 12260</strain>
    </source>
</reference>
<protein>
    <recommendedName>
        <fullName evidence="1">Calcineurin-like phosphoesterase domain-containing protein</fullName>
    </recommendedName>
</protein>
<dbReference type="PaxDb" id="584708-Apau_2024"/>
<dbReference type="GO" id="GO:0016787">
    <property type="term" value="F:hydrolase activity"/>
    <property type="evidence" value="ECO:0007669"/>
    <property type="project" value="InterPro"/>
</dbReference>
<organism evidence="2 3">
    <name type="scientific">Aminomonas paucivorans DSM 12260</name>
    <dbReference type="NCBI Taxonomy" id="584708"/>
    <lineage>
        <taxon>Bacteria</taxon>
        <taxon>Thermotogati</taxon>
        <taxon>Synergistota</taxon>
        <taxon>Synergistia</taxon>
        <taxon>Synergistales</taxon>
        <taxon>Synergistaceae</taxon>
        <taxon>Aminomonas</taxon>
    </lineage>
</organism>
<dbReference type="STRING" id="584708.Apau_2024"/>
<evidence type="ECO:0000259" key="1">
    <source>
        <dbReference type="Pfam" id="PF00149"/>
    </source>
</evidence>
<gene>
    <name evidence="2" type="ORF">Apau_2024</name>
</gene>
<dbReference type="SUPFAM" id="SSF56300">
    <property type="entry name" value="Metallo-dependent phosphatases"/>
    <property type="match status" value="1"/>
</dbReference>
<dbReference type="OrthoDB" id="2111073at2"/>
<dbReference type="Pfam" id="PF00149">
    <property type="entry name" value="Metallophos"/>
    <property type="match status" value="1"/>
</dbReference>
<dbReference type="Proteomes" id="UP000005096">
    <property type="component" value="Chromosome"/>
</dbReference>
<sequence>MGRFSPPDVTPYDESAQRSRERLDRLLTRVGFLPPALDGSGCLLHVSDTPSSTYGYLRRVLQRIRPLWLVHTGDVADEIKLELWPNSRDCYRDRVRKLARILREEDVPCIVAAGNHDDPEILEDLLPCRRIIRRGETLDLGPLRIRLGHYYRDVAAEPEAVNLFGHDLTRRSGEENGRLYLNGLEHMHLVDLVSREVTRLPYPGGTDDERMLRRRRRM</sequence>
<evidence type="ECO:0000313" key="3">
    <source>
        <dbReference type="Proteomes" id="UP000005096"/>
    </source>
</evidence>
<dbReference type="eggNOG" id="COG0420">
    <property type="taxonomic scope" value="Bacteria"/>
</dbReference>
<dbReference type="InterPro" id="IPR029052">
    <property type="entry name" value="Metallo-depent_PP-like"/>
</dbReference>
<name>E3CXJ2_9BACT</name>
<dbReference type="InterPro" id="IPR004843">
    <property type="entry name" value="Calcineurin-like_PHP"/>
</dbReference>
<accession>E3CXJ2</accession>
<dbReference type="EMBL" id="CM001022">
    <property type="protein sequence ID" value="EFQ24436.1"/>
    <property type="molecule type" value="Genomic_DNA"/>
</dbReference>